<dbReference type="InterPro" id="IPR042175">
    <property type="entry name" value="Cell/Rod_MreC_2"/>
</dbReference>
<comment type="similarity">
    <text evidence="1">Belongs to the MreC family.</text>
</comment>
<dbReference type="PANTHER" id="PTHR34138:SF1">
    <property type="entry name" value="CELL SHAPE-DETERMINING PROTEIN MREC"/>
    <property type="match status" value="1"/>
</dbReference>
<dbReference type="PIRSF" id="PIRSF038471">
    <property type="entry name" value="MreC"/>
    <property type="match status" value="1"/>
</dbReference>
<dbReference type="EMBL" id="FNBC01000003">
    <property type="protein sequence ID" value="SDE54600.1"/>
    <property type="molecule type" value="Genomic_DNA"/>
</dbReference>
<evidence type="ECO:0000259" key="6">
    <source>
        <dbReference type="Pfam" id="PF04085"/>
    </source>
</evidence>
<keyword evidence="8" id="KW-1185">Reference proteome</keyword>
<evidence type="ECO:0000313" key="7">
    <source>
        <dbReference type="EMBL" id="SDE54600.1"/>
    </source>
</evidence>
<dbReference type="Gene3D" id="2.40.10.350">
    <property type="entry name" value="Rod shape-determining protein MreC, domain 2"/>
    <property type="match status" value="1"/>
</dbReference>
<dbReference type="PANTHER" id="PTHR34138">
    <property type="entry name" value="CELL SHAPE-DETERMINING PROTEIN MREC"/>
    <property type="match status" value="1"/>
</dbReference>
<dbReference type="AlphaFoldDB" id="A0A1G7DTV3"/>
<proteinExistence type="inferred from homology"/>
<evidence type="ECO:0000313" key="8">
    <source>
        <dbReference type="Proteomes" id="UP000199446"/>
    </source>
</evidence>
<evidence type="ECO:0000256" key="5">
    <source>
        <dbReference type="SAM" id="Coils"/>
    </source>
</evidence>
<evidence type="ECO:0000256" key="4">
    <source>
        <dbReference type="ARBA" id="ARBA00032089"/>
    </source>
</evidence>
<dbReference type="STRING" id="482827.SAMN04488243_103114"/>
<dbReference type="RefSeq" id="WP_093005433.1">
    <property type="nucleotide sequence ID" value="NZ_FNBC01000003.1"/>
</dbReference>
<dbReference type="Proteomes" id="UP000199446">
    <property type="component" value="Unassembled WGS sequence"/>
</dbReference>
<keyword evidence="5" id="KW-0175">Coiled coil</keyword>
<name>A0A1G7DTV3_9DEIN</name>
<feature type="coiled-coil region" evidence="5">
    <location>
        <begin position="64"/>
        <end position="98"/>
    </location>
</feature>
<dbReference type="InterPro" id="IPR007221">
    <property type="entry name" value="MreC"/>
</dbReference>
<accession>A0A1G7DTV3</accession>
<dbReference type="NCBIfam" id="NF010520">
    <property type="entry name" value="PRK13922.13-5"/>
    <property type="match status" value="1"/>
</dbReference>
<dbReference type="Pfam" id="PF04085">
    <property type="entry name" value="MreC"/>
    <property type="match status" value="1"/>
</dbReference>
<reference evidence="8" key="1">
    <citation type="submission" date="2016-10" db="EMBL/GenBank/DDBJ databases">
        <authorList>
            <person name="Varghese N."/>
            <person name="Submissions S."/>
        </authorList>
    </citation>
    <scope>NUCLEOTIDE SEQUENCE [LARGE SCALE GENOMIC DNA]</scope>
    <source>
        <strain evidence="8">CGMCC 1.6992</strain>
    </source>
</reference>
<dbReference type="OrthoDB" id="25667at2"/>
<evidence type="ECO:0000256" key="2">
    <source>
        <dbReference type="ARBA" id="ARBA00013855"/>
    </source>
</evidence>
<dbReference type="GO" id="GO:0005886">
    <property type="term" value="C:plasma membrane"/>
    <property type="evidence" value="ECO:0007669"/>
    <property type="project" value="TreeGrafter"/>
</dbReference>
<feature type="domain" description="Rod shape-determining protein MreC beta-barrel core" evidence="6">
    <location>
        <begin position="115"/>
        <end position="260"/>
    </location>
</feature>
<evidence type="ECO:0000256" key="3">
    <source>
        <dbReference type="ARBA" id="ARBA00022960"/>
    </source>
</evidence>
<dbReference type="InterPro" id="IPR042177">
    <property type="entry name" value="Cell/Rod_1"/>
</dbReference>
<evidence type="ECO:0000256" key="1">
    <source>
        <dbReference type="ARBA" id="ARBA00009369"/>
    </source>
</evidence>
<sequence>MRETALRRGLLLLLLFAGLALAALTRPLVPRLNLLLSPLTAPLPAWGHRLGQNLKAAWSALANRQDLYGENRALRARVALLEAENKRLALKVGQLERALRVRQSQAPGLWAVAPVVGEDLSGLYRRLVLGLGERDGLRVGMPVTAPEGLVGLVVEVEERRALVRTLLDPESQVGVRPEKAPGRGIARGAPPGRLLAEFPPSVRLAPGDLLLTGAPLGLFPDGIPVGKVERVERASGGLKLRAWVRPLVDLSLLEEVMVLKPL</sequence>
<keyword evidence="3" id="KW-0133">Cell shape</keyword>
<dbReference type="InterPro" id="IPR055342">
    <property type="entry name" value="MreC_beta-barrel_core"/>
</dbReference>
<organism evidence="7 8">
    <name type="scientific">Thermus arciformis</name>
    <dbReference type="NCBI Taxonomy" id="482827"/>
    <lineage>
        <taxon>Bacteria</taxon>
        <taxon>Thermotogati</taxon>
        <taxon>Deinococcota</taxon>
        <taxon>Deinococci</taxon>
        <taxon>Thermales</taxon>
        <taxon>Thermaceae</taxon>
        <taxon>Thermus</taxon>
    </lineage>
</organism>
<dbReference type="GO" id="GO:0008360">
    <property type="term" value="P:regulation of cell shape"/>
    <property type="evidence" value="ECO:0007669"/>
    <property type="project" value="UniProtKB-KW"/>
</dbReference>
<protein>
    <recommendedName>
        <fullName evidence="2">Cell shape-determining protein MreC</fullName>
    </recommendedName>
    <alternativeName>
        <fullName evidence="4">Cell shape protein MreC</fullName>
    </alternativeName>
</protein>
<dbReference type="Gene3D" id="2.40.10.340">
    <property type="entry name" value="Rod shape-determining protein MreC, domain 1"/>
    <property type="match status" value="1"/>
</dbReference>
<gene>
    <name evidence="7" type="ORF">SAMN04488243_103114</name>
</gene>